<accession>A0A6C0J5E2</accession>
<reference evidence="1" key="1">
    <citation type="journal article" date="2020" name="Nature">
        <title>Giant virus diversity and host interactions through global metagenomics.</title>
        <authorList>
            <person name="Schulz F."/>
            <person name="Roux S."/>
            <person name="Paez-Espino D."/>
            <person name="Jungbluth S."/>
            <person name="Walsh D.A."/>
            <person name="Denef V.J."/>
            <person name="McMahon K.D."/>
            <person name="Konstantinidis K.T."/>
            <person name="Eloe-Fadrosh E.A."/>
            <person name="Kyrpides N.C."/>
            <person name="Woyke T."/>
        </authorList>
    </citation>
    <scope>NUCLEOTIDE SEQUENCE</scope>
    <source>
        <strain evidence="1">GVMAG-M-3300025860-20</strain>
    </source>
</reference>
<organism evidence="1">
    <name type="scientific">viral metagenome</name>
    <dbReference type="NCBI Taxonomy" id="1070528"/>
    <lineage>
        <taxon>unclassified sequences</taxon>
        <taxon>metagenomes</taxon>
        <taxon>organismal metagenomes</taxon>
    </lineage>
</organism>
<sequence>MYFDITLINIDTREETVLSIKYGTKITSLKYNLEIPEYNADNIRILNKHNKELYGNIPITGIAKFMYELPEY</sequence>
<dbReference type="AlphaFoldDB" id="A0A6C0J5E2"/>
<proteinExistence type="predicted"/>
<protein>
    <submittedName>
        <fullName evidence="1">Uncharacterized protein</fullName>
    </submittedName>
</protein>
<evidence type="ECO:0000313" key="1">
    <source>
        <dbReference type="EMBL" id="QHU00925.1"/>
    </source>
</evidence>
<name>A0A6C0J5E2_9ZZZZ</name>
<dbReference type="EMBL" id="MN740331">
    <property type="protein sequence ID" value="QHU00925.1"/>
    <property type="molecule type" value="Genomic_DNA"/>
</dbReference>